<dbReference type="Proteomes" id="UP000199754">
    <property type="component" value="Plasmid pSMR1-3"/>
</dbReference>
<dbReference type="KEGG" id="spse:SULPSESMR1_04480"/>
<dbReference type="InterPro" id="IPR036912">
    <property type="entry name" value="HasA_haem-bd_sf"/>
</dbReference>
<reference evidence="1 2" key="1">
    <citation type="submission" date="2017-07" db="EMBL/GenBank/DDBJ databases">
        <title>Genome Sequence of Sulfitobacter pseudonitzschiae Strain SMR1 Isolated from a culture of the Diatom Skeletonema marinoi.</title>
        <authorList>
            <person name="Topel M."/>
            <person name="Pinder M.I.M."/>
            <person name="Johansson O.N."/>
            <person name="Kourtchenko O."/>
            <person name="Godhe A."/>
            <person name="Clarke A.K."/>
        </authorList>
    </citation>
    <scope>NUCLEOTIDE SEQUENCE [LARGE SCALE GENOMIC DNA]</scope>
    <source>
        <strain evidence="1 2">SMR1</strain>
        <plasmid evidence="1 2">pSMR1-3</plasmid>
    </source>
</reference>
<dbReference type="RefSeq" id="WP_089423200.1">
    <property type="nucleotide sequence ID" value="NZ_JBMGNR010000002.1"/>
</dbReference>
<dbReference type="EMBL" id="CP022418">
    <property type="protein sequence ID" value="ASM75201.1"/>
    <property type="molecule type" value="Genomic_DNA"/>
</dbReference>
<proteinExistence type="predicted"/>
<dbReference type="AlphaFoldDB" id="A0A221K867"/>
<dbReference type="InterPro" id="IPR010495">
    <property type="entry name" value="HasA_haem-bd"/>
</dbReference>
<sequence>MTTINYNGATDFVAALEDFADFFDSQYWGFFSGNPTDFVGREFAIADSAATTPVFVGSADTVVIGSGAPDGLQYTFNTHTLDGSVDSVRFGSGLSYDSGSDTFSQTSNDFEISDLGLNGSGSGNVVHNVVYGMMQSDPTALLQEMVDDNITVNGSTGSDVLYGFEGDDTLAGDSGVDTFVFDLDALDGFGITLSSIGNDTITDFDVANEVIEISLNDEDYDTFAELDISYSDGDAVIDLGDYGTITLDGVAEDSLTSDNFLFTDDALAA</sequence>
<dbReference type="SUPFAM" id="SSF51120">
    <property type="entry name" value="beta-Roll"/>
    <property type="match status" value="1"/>
</dbReference>
<organism evidence="1 2">
    <name type="scientific">Pseudosulfitobacter pseudonitzschiae</name>
    <dbReference type="NCBI Taxonomy" id="1402135"/>
    <lineage>
        <taxon>Bacteria</taxon>
        <taxon>Pseudomonadati</taxon>
        <taxon>Pseudomonadota</taxon>
        <taxon>Alphaproteobacteria</taxon>
        <taxon>Rhodobacterales</taxon>
        <taxon>Roseobacteraceae</taxon>
        <taxon>Pseudosulfitobacter</taxon>
    </lineage>
</organism>
<evidence type="ECO:0000313" key="1">
    <source>
        <dbReference type="EMBL" id="ASM75201.1"/>
    </source>
</evidence>
<keyword evidence="1" id="KW-0614">Plasmid</keyword>
<geneLocation type="plasmid" evidence="1 2">
    <name>pSMR1-3</name>
</geneLocation>
<evidence type="ECO:0000313" key="2">
    <source>
        <dbReference type="Proteomes" id="UP000199754"/>
    </source>
</evidence>
<dbReference type="Gene3D" id="3.30.1500.10">
    <property type="entry name" value="Haem-binding HasA"/>
    <property type="match status" value="1"/>
</dbReference>
<dbReference type="InterPro" id="IPR011049">
    <property type="entry name" value="Serralysin-like_metalloprot_C"/>
</dbReference>
<dbReference type="GO" id="GO:0005509">
    <property type="term" value="F:calcium ion binding"/>
    <property type="evidence" value="ECO:0007669"/>
    <property type="project" value="InterPro"/>
</dbReference>
<keyword evidence="2" id="KW-1185">Reference proteome</keyword>
<protein>
    <submittedName>
        <fullName evidence="1">Heme-binding protein A (HasA)</fullName>
    </submittedName>
</protein>
<accession>A0A221K867</accession>
<name>A0A221K867_9RHOB</name>
<dbReference type="Pfam" id="PF06438">
    <property type="entry name" value="HasA"/>
    <property type="match status" value="1"/>
</dbReference>
<gene>
    <name evidence="1" type="ORF">SULPSESMR1_04480</name>
</gene>
<dbReference type="SUPFAM" id="SSF54621">
    <property type="entry name" value="Heme-binding protein A (HasA)"/>
    <property type="match status" value="1"/>
</dbReference>